<reference evidence="2" key="1">
    <citation type="submission" date="2022-12" db="EMBL/GenBank/DDBJ databases">
        <authorList>
            <person name="Petersen C."/>
        </authorList>
    </citation>
    <scope>NUCLEOTIDE SEQUENCE</scope>
    <source>
        <strain evidence="2">IBT 35675</strain>
    </source>
</reference>
<accession>A0A9W9R6M6</accession>
<keyword evidence="3" id="KW-1185">Reference proteome</keyword>
<evidence type="ECO:0000313" key="3">
    <source>
        <dbReference type="Proteomes" id="UP001148299"/>
    </source>
</evidence>
<evidence type="ECO:0000256" key="1">
    <source>
        <dbReference type="SAM" id="MobiDB-lite"/>
    </source>
</evidence>
<feature type="region of interest" description="Disordered" evidence="1">
    <location>
        <begin position="1"/>
        <end position="25"/>
    </location>
</feature>
<name>A0A9W9R6M6_PENBR</name>
<evidence type="ECO:0000313" key="2">
    <source>
        <dbReference type="EMBL" id="KAJ5353865.1"/>
    </source>
</evidence>
<sequence>MSLTKRNNHWPGGIPSSVRRHEEPVEDVASASRAWRFFVREQWTDGADADSQRRALVERWATADQELRDSYEARAPEDEPLFEDPKNEACLAGLSMDIEDVCICITKWTPETQALLAKCLVALFVLDNGDIFLADNISMLLPVEDNQGDVIETCKFRQSVARPDFLDMHMTLDGTVVFKECEPKLIIDDRTLETGLGLWVQFQTNGTWQRAYRVQMIMQEFPDLFLDIHCNMNTLETTLDYMEEGGDADPDVILEDEPVDMRRPFMTIYPQMRASRLDQYAPEFRVAEDAGNGLAIGYDLERLLANDAGQAPLRVTQG</sequence>
<reference evidence="2" key="2">
    <citation type="journal article" date="2023" name="IMA Fungus">
        <title>Comparative genomic study of the Penicillium genus elucidates a diverse pangenome and 15 lateral gene transfer events.</title>
        <authorList>
            <person name="Petersen C."/>
            <person name="Sorensen T."/>
            <person name="Nielsen M.R."/>
            <person name="Sondergaard T.E."/>
            <person name="Sorensen J.L."/>
            <person name="Fitzpatrick D.A."/>
            <person name="Frisvad J.C."/>
            <person name="Nielsen K.L."/>
        </authorList>
    </citation>
    <scope>NUCLEOTIDE SEQUENCE</scope>
    <source>
        <strain evidence="2">IBT 35675</strain>
    </source>
</reference>
<protein>
    <submittedName>
        <fullName evidence="2">Uncharacterized protein</fullName>
    </submittedName>
</protein>
<organism evidence="2 3">
    <name type="scientific">Penicillium brevicompactum</name>
    <dbReference type="NCBI Taxonomy" id="5074"/>
    <lineage>
        <taxon>Eukaryota</taxon>
        <taxon>Fungi</taxon>
        <taxon>Dikarya</taxon>
        <taxon>Ascomycota</taxon>
        <taxon>Pezizomycotina</taxon>
        <taxon>Eurotiomycetes</taxon>
        <taxon>Eurotiomycetidae</taxon>
        <taxon>Eurotiales</taxon>
        <taxon>Aspergillaceae</taxon>
        <taxon>Penicillium</taxon>
    </lineage>
</organism>
<dbReference type="AlphaFoldDB" id="A0A9W9R6M6"/>
<proteinExistence type="predicted"/>
<dbReference type="EMBL" id="JAPZBR010000005">
    <property type="protein sequence ID" value="KAJ5353865.1"/>
    <property type="molecule type" value="Genomic_DNA"/>
</dbReference>
<gene>
    <name evidence="2" type="ORF">N7541_006429</name>
</gene>
<comment type="caution">
    <text evidence="2">The sequence shown here is derived from an EMBL/GenBank/DDBJ whole genome shotgun (WGS) entry which is preliminary data.</text>
</comment>
<dbReference type="Proteomes" id="UP001148299">
    <property type="component" value="Unassembled WGS sequence"/>
</dbReference>